<dbReference type="EMBL" id="GBRH01254207">
    <property type="protein sequence ID" value="JAD43688.1"/>
    <property type="molecule type" value="Transcribed_RNA"/>
</dbReference>
<name>A0A0A9A180_ARUDO</name>
<protein>
    <submittedName>
        <fullName evidence="1">Uncharacterized protein</fullName>
    </submittedName>
</protein>
<proteinExistence type="predicted"/>
<reference evidence="1" key="1">
    <citation type="submission" date="2014-09" db="EMBL/GenBank/DDBJ databases">
        <authorList>
            <person name="Magalhaes I.L.F."/>
            <person name="Oliveira U."/>
            <person name="Santos F.R."/>
            <person name="Vidigal T.H.D.A."/>
            <person name="Brescovit A.D."/>
            <person name="Santos A.J."/>
        </authorList>
    </citation>
    <scope>NUCLEOTIDE SEQUENCE</scope>
    <source>
        <tissue evidence="1">Shoot tissue taken approximately 20 cm above the soil surface</tissue>
    </source>
</reference>
<evidence type="ECO:0000313" key="1">
    <source>
        <dbReference type="EMBL" id="JAD43688.1"/>
    </source>
</evidence>
<reference evidence="1" key="2">
    <citation type="journal article" date="2015" name="Data Brief">
        <title>Shoot transcriptome of the giant reed, Arundo donax.</title>
        <authorList>
            <person name="Barrero R.A."/>
            <person name="Guerrero F.D."/>
            <person name="Moolhuijzen P."/>
            <person name="Goolsby J.A."/>
            <person name="Tidwell J."/>
            <person name="Bellgard S.E."/>
            <person name="Bellgard M.I."/>
        </authorList>
    </citation>
    <scope>NUCLEOTIDE SEQUENCE</scope>
    <source>
        <tissue evidence="1">Shoot tissue taken approximately 20 cm above the soil surface</tissue>
    </source>
</reference>
<accession>A0A0A9A180</accession>
<dbReference type="AlphaFoldDB" id="A0A0A9A180"/>
<sequence length="28" mass="3314">MSRLLYMLGGEHTFWIWAPHLVTQPCLL</sequence>
<organism evidence="1">
    <name type="scientific">Arundo donax</name>
    <name type="common">Giant reed</name>
    <name type="synonym">Donax arundinaceus</name>
    <dbReference type="NCBI Taxonomy" id="35708"/>
    <lineage>
        <taxon>Eukaryota</taxon>
        <taxon>Viridiplantae</taxon>
        <taxon>Streptophyta</taxon>
        <taxon>Embryophyta</taxon>
        <taxon>Tracheophyta</taxon>
        <taxon>Spermatophyta</taxon>
        <taxon>Magnoliopsida</taxon>
        <taxon>Liliopsida</taxon>
        <taxon>Poales</taxon>
        <taxon>Poaceae</taxon>
        <taxon>PACMAD clade</taxon>
        <taxon>Arundinoideae</taxon>
        <taxon>Arundineae</taxon>
        <taxon>Arundo</taxon>
    </lineage>
</organism>